<dbReference type="GO" id="GO:0006457">
    <property type="term" value="P:protein folding"/>
    <property type="evidence" value="ECO:0007669"/>
    <property type="project" value="InterPro"/>
</dbReference>
<evidence type="ECO:0000256" key="5">
    <source>
        <dbReference type="ARBA" id="ARBA00023136"/>
    </source>
</evidence>
<keyword evidence="5 6" id="KW-0472">Membrane</keyword>
<keyword evidence="4 6" id="KW-1133">Transmembrane helix</keyword>
<dbReference type="OrthoDB" id="3711263at2"/>
<dbReference type="SUPFAM" id="SSF158442">
    <property type="entry name" value="DsbB-like"/>
    <property type="match status" value="1"/>
</dbReference>
<dbReference type="PANTHER" id="PTHR36570:SF3">
    <property type="entry name" value="DISULFIDE BOND FORMATION PROTEIN B"/>
    <property type="match status" value="1"/>
</dbReference>
<reference evidence="7 8" key="2">
    <citation type="journal article" date="2016" name="Science">
        <title>A bacterium that degrades and assimilates poly(ethylene terephthalate).</title>
        <authorList>
            <person name="Yoshida S."/>
            <person name="Hiraga K."/>
            <person name="Takehana T."/>
            <person name="Taniguchi I."/>
            <person name="Yamaji H."/>
            <person name="Maeda Y."/>
            <person name="Toyohara K."/>
            <person name="Miyamoto K."/>
            <person name="Kimura Y."/>
            <person name="Oda K."/>
        </authorList>
    </citation>
    <scope>NUCLEOTIDE SEQUENCE [LARGE SCALE GENOMIC DNA]</scope>
    <source>
        <strain evidence="8">NBRC 110686 / TISTR 2288 / 201-F6</strain>
    </source>
</reference>
<dbReference type="GO" id="GO:0015035">
    <property type="term" value="F:protein-disulfide reductase activity"/>
    <property type="evidence" value="ECO:0007669"/>
    <property type="project" value="InterPro"/>
</dbReference>
<dbReference type="PANTHER" id="PTHR36570">
    <property type="entry name" value="DISULFIDE BOND FORMATION PROTEIN B"/>
    <property type="match status" value="1"/>
</dbReference>
<dbReference type="Proteomes" id="UP000037660">
    <property type="component" value="Unassembled WGS sequence"/>
</dbReference>
<dbReference type="EMBL" id="BBYR01000077">
    <property type="protein sequence ID" value="GAP38514.1"/>
    <property type="molecule type" value="Genomic_DNA"/>
</dbReference>
<dbReference type="GO" id="GO:0005886">
    <property type="term" value="C:plasma membrane"/>
    <property type="evidence" value="ECO:0007669"/>
    <property type="project" value="UniProtKB-SubCell"/>
</dbReference>
<keyword evidence="3 6" id="KW-0812">Transmembrane</keyword>
<dbReference type="InterPro" id="IPR023380">
    <property type="entry name" value="DsbB-like_sf"/>
</dbReference>
<protein>
    <submittedName>
        <fullName evidence="7">Periplasmic thiol:disulfide oxidoreductase DsbB</fullName>
    </submittedName>
</protein>
<accession>A0A0K8P7K6</accession>
<comment type="subcellular location">
    <subcellularLocation>
        <location evidence="1">Cell membrane</location>
        <topology evidence="1">Multi-pass membrane protein</topology>
    </subcellularLocation>
</comment>
<gene>
    <name evidence="7" type="ORF">ISF6_4972</name>
</gene>
<feature type="transmembrane region" description="Helical" evidence="6">
    <location>
        <begin position="135"/>
        <end position="153"/>
    </location>
</feature>
<evidence type="ECO:0000313" key="7">
    <source>
        <dbReference type="EMBL" id="GAP38514.1"/>
    </source>
</evidence>
<keyword evidence="2" id="KW-1003">Cell membrane</keyword>
<evidence type="ECO:0000256" key="1">
    <source>
        <dbReference type="ARBA" id="ARBA00004651"/>
    </source>
</evidence>
<reference evidence="8" key="1">
    <citation type="submission" date="2015-07" db="EMBL/GenBank/DDBJ databases">
        <title>Discovery of a poly(ethylene terephthalate assimilation.</title>
        <authorList>
            <person name="Yoshida S."/>
            <person name="Hiraga K."/>
            <person name="Takehana T."/>
            <person name="Taniguchi I."/>
            <person name="Yamaji H."/>
            <person name="Maeda Y."/>
            <person name="Toyohara K."/>
            <person name="Miyamoto K."/>
            <person name="Kimura Y."/>
            <person name="Oda K."/>
        </authorList>
    </citation>
    <scope>NUCLEOTIDE SEQUENCE [LARGE SCALE GENOMIC DNA]</scope>
    <source>
        <strain evidence="8">NBRC 110686 / TISTR 2288 / 201-F6</strain>
    </source>
</reference>
<evidence type="ECO:0000256" key="6">
    <source>
        <dbReference type="SAM" id="Phobius"/>
    </source>
</evidence>
<dbReference type="InterPro" id="IPR003752">
    <property type="entry name" value="DiS_bond_form_DsbB/BdbC"/>
</dbReference>
<evidence type="ECO:0000256" key="2">
    <source>
        <dbReference type="ARBA" id="ARBA00022475"/>
    </source>
</evidence>
<keyword evidence="8" id="KW-1185">Reference proteome</keyword>
<evidence type="ECO:0000313" key="8">
    <source>
        <dbReference type="Proteomes" id="UP000037660"/>
    </source>
</evidence>
<dbReference type="STRING" id="1547922.ISF6_4972"/>
<dbReference type="AlphaFoldDB" id="A0A0K8P7K6"/>
<feature type="transmembrane region" description="Helical" evidence="6">
    <location>
        <begin position="64"/>
        <end position="82"/>
    </location>
</feature>
<dbReference type="InterPro" id="IPR050183">
    <property type="entry name" value="DsbB"/>
</dbReference>
<feature type="transmembrane region" description="Helical" evidence="6">
    <location>
        <begin position="37"/>
        <end position="57"/>
    </location>
</feature>
<dbReference type="RefSeq" id="WP_054022369.1">
    <property type="nucleotide sequence ID" value="NZ_BBYR01000077.1"/>
</dbReference>
<organism evidence="7 8">
    <name type="scientific">Piscinibacter sakaiensis</name>
    <name type="common">Ideonella sakaiensis</name>
    <dbReference type="NCBI Taxonomy" id="1547922"/>
    <lineage>
        <taxon>Bacteria</taxon>
        <taxon>Pseudomonadati</taxon>
        <taxon>Pseudomonadota</taxon>
        <taxon>Betaproteobacteria</taxon>
        <taxon>Burkholderiales</taxon>
        <taxon>Sphaerotilaceae</taxon>
        <taxon>Piscinibacter</taxon>
    </lineage>
</organism>
<evidence type="ECO:0000256" key="3">
    <source>
        <dbReference type="ARBA" id="ARBA00022692"/>
    </source>
</evidence>
<sequence>MSAGRWLALGAFTGVAAVAAALVSQHVFGMEPCPWCVLQRVIFLALSLACLLGLVWRSPLGRRVAALLGLALAGSGIAAAWWQHTVASASASCNLTLADRIVGAMKLDSLLPDVFSARASCMDAAVDLFGLRYELWSLGLFVLLALVLLRVAARPGR</sequence>
<dbReference type="Pfam" id="PF02600">
    <property type="entry name" value="DsbB"/>
    <property type="match status" value="1"/>
</dbReference>
<dbReference type="Gene3D" id="1.20.1550.10">
    <property type="entry name" value="DsbB-like"/>
    <property type="match status" value="1"/>
</dbReference>
<evidence type="ECO:0000256" key="4">
    <source>
        <dbReference type="ARBA" id="ARBA00022989"/>
    </source>
</evidence>
<name>A0A0K8P7K6_PISS1</name>
<proteinExistence type="predicted"/>
<comment type="caution">
    <text evidence="7">The sequence shown here is derived from an EMBL/GenBank/DDBJ whole genome shotgun (WGS) entry which is preliminary data.</text>
</comment>